<dbReference type="Gene3D" id="4.10.640.10">
    <property type="entry name" value="Ribosomal protein S18"/>
    <property type="match status" value="1"/>
</dbReference>
<accession>A0AB34JRE0</accession>
<feature type="region of interest" description="Disordered" evidence="5">
    <location>
        <begin position="24"/>
        <end position="83"/>
    </location>
</feature>
<evidence type="ECO:0000256" key="1">
    <source>
        <dbReference type="ARBA" id="ARBA00005589"/>
    </source>
</evidence>
<proteinExistence type="inferred from homology"/>
<dbReference type="SUPFAM" id="SSF46911">
    <property type="entry name" value="Ribosomal protein S18"/>
    <property type="match status" value="1"/>
</dbReference>
<comment type="caution">
    <text evidence="6">The sequence shown here is derived from an EMBL/GenBank/DDBJ whole genome shotgun (WGS) entry which is preliminary data.</text>
</comment>
<dbReference type="Proteomes" id="UP001515480">
    <property type="component" value="Unassembled WGS sequence"/>
</dbReference>
<evidence type="ECO:0000256" key="4">
    <source>
        <dbReference type="RuleBase" id="RU003910"/>
    </source>
</evidence>
<evidence type="ECO:0000313" key="6">
    <source>
        <dbReference type="EMBL" id="KAL1524684.1"/>
    </source>
</evidence>
<keyword evidence="7" id="KW-1185">Reference proteome</keyword>
<evidence type="ECO:0000256" key="3">
    <source>
        <dbReference type="ARBA" id="ARBA00023274"/>
    </source>
</evidence>
<dbReference type="AlphaFoldDB" id="A0AB34JRE0"/>
<feature type="compositionally biased region" description="Pro residues" evidence="5">
    <location>
        <begin position="37"/>
        <end position="47"/>
    </location>
</feature>
<keyword evidence="2 4" id="KW-0689">Ribosomal protein</keyword>
<name>A0AB34JRE0_PRYPA</name>
<dbReference type="GO" id="GO:0003735">
    <property type="term" value="F:structural constituent of ribosome"/>
    <property type="evidence" value="ECO:0007669"/>
    <property type="project" value="InterPro"/>
</dbReference>
<keyword evidence="3 4" id="KW-0687">Ribonucleoprotein</keyword>
<dbReference type="HAMAP" id="MF_00270">
    <property type="entry name" value="Ribosomal_bS18"/>
    <property type="match status" value="1"/>
</dbReference>
<dbReference type="NCBIfam" id="TIGR00165">
    <property type="entry name" value="S18"/>
    <property type="match status" value="1"/>
</dbReference>
<dbReference type="PRINTS" id="PR00974">
    <property type="entry name" value="RIBOSOMALS18"/>
</dbReference>
<dbReference type="PANTHER" id="PTHR13479">
    <property type="entry name" value="30S RIBOSOMAL PROTEIN S18"/>
    <property type="match status" value="1"/>
</dbReference>
<sequence>MLRRLFSPSLPTSLAQHTRRMSTWDPLKGAHGRPDDLPPVPDEPPPSASRSITPTSDFPSGASAHYDSSADGPRSSPATWKERSDMVQFQNYARERLRQIAEHMPQHSSTQKRVELNFLEEQVVEDVMPRKQRRLRDPLKDVPVEDIVHTNLALLNRFVSESGGILPRKLTGVAAHKQQRLAKAIKRAQNMALMPIVWKDLKYRHASFAYDFAPDRKINRTSSNDEFADAPDIRFPGTKDTGGLNLYNLGRAKSLPNDS</sequence>
<dbReference type="InterPro" id="IPR001648">
    <property type="entry name" value="Ribosomal_bS18"/>
</dbReference>
<organism evidence="6 7">
    <name type="scientific">Prymnesium parvum</name>
    <name type="common">Toxic golden alga</name>
    <dbReference type="NCBI Taxonomy" id="97485"/>
    <lineage>
        <taxon>Eukaryota</taxon>
        <taxon>Haptista</taxon>
        <taxon>Haptophyta</taxon>
        <taxon>Prymnesiophyceae</taxon>
        <taxon>Prymnesiales</taxon>
        <taxon>Prymnesiaceae</taxon>
        <taxon>Prymnesium</taxon>
    </lineage>
</organism>
<reference evidence="6 7" key="1">
    <citation type="journal article" date="2024" name="Science">
        <title>Giant polyketide synthase enzymes in the biosynthesis of giant marine polyether toxins.</title>
        <authorList>
            <person name="Fallon T.R."/>
            <person name="Shende V.V."/>
            <person name="Wierzbicki I.H."/>
            <person name="Pendleton A.L."/>
            <person name="Watervoot N.F."/>
            <person name="Auber R.P."/>
            <person name="Gonzalez D.J."/>
            <person name="Wisecaver J.H."/>
            <person name="Moore B.S."/>
        </authorList>
    </citation>
    <scope>NUCLEOTIDE SEQUENCE [LARGE SCALE GENOMIC DNA]</scope>
    <source>
        <strain evidence="6 7">12B1</strain>
    </source>
</reference>
<dbReference type="GO" id="GO:0006412">
    <property type="term" value="P:translation"/>
    <property type="evidence" value="ECO:0007669"/>
    <property type="project" value="InterPro"/>
</dbReference>
<gene>
    <name evidence="6" type="ORF">AB1Y20_019570</name>
</gene>
<dbReference type="GO" id="GO:0070181">
    <property type="term" value="F:small ribosomal subunit rRNA binding"/>
    <property type="evidence" value="ECO:0007669"/>
    <property type="project" value="TreeGrafter"/>
</dbReference>
<evidence type="ECO:0008006" key="8">
    <source>
        <dbReference type="Google" id="ProtNLM"/>
    </source>
</evidence>
<dbReference type="EMBL" id="JBGBPQ010000005">
    <property type="protein sequence ID" value="KAL1524684.1"/>
    <property type="molecule type" value="Genomic_DNA"/>
</dbReference>
<evidence type="ECO:0000256" key="2">
    <source>
        <dbReference type="ARBA" id="ARBA00022980"/>
    </source>
</evidence>
<dbReference type="PANTHER" id="PTHR13479:SF40">
    <property type="entry name" value="SMALL RIBOSOMAL SUBUNIT PROTEIN BS18M"/>
    <property type="match status" value="1"/>
</dbReference>
<feature type="compositionally biased region" description="Polar residues" evidence="5">
    <location>
        <begin position="48"/>
        <end position="58"/>
    </location>
</feature>
<dbReference type="InterPro" id="IPR036870">
    <property type="entry name" value="Ribosomal_bS18_sf"/>
</dbReference>
<evidence type="ECO:0000256" key="5">
    <source>
        <dbReference type="SAM" id="MobiDB-lite"/>
    </source>
</evidence>
<protein>
    <recommendedName>
        <fullName evidence="8">Ribosomal protein S18</fullName>
    </recommendedName>
</protein>
<comment type="similarity">
    <text evidence="1 4">Belongs to the bacterial ribosomal protein bS18 family.</text>
</comment>
<dbReference type="GO" id="GO:1990904">
    <property type="term" value="C:ribonucleoprotein complex"/>
    <property type="evidence" value="ECO:0007669"/>
    <property type="project" value="UniProtKB-KW"/>
</dbReference>
<dbReference type="GO" id="GO:0005840">
    <property type="term" value="C:ribosome"/>
    <property type="evidence" value="ECO:0007669"/>
    <property type="project" value="UniProtKB-KW"/>
</dbReference>
<evidence type="ECO:0000313" key="7">
    <source>
        <dbReference type="Proteomes" id="UP001515480"/>
    </source>
</evidence>
<dbReference type="Pfam" id="PF01084">
    <property type="entry name" value="Ribosomal_S18"/>
    <property type="match status" value="1"/>
</dbReference>